<dbReference type="RefSeq" id="WP_344322474.1">
    <property type="nucleotide sequence ID" value="NZ_BAAASZ010000020.1"/>
</dbReference>
<dbReference type="Proteomes" id="UP001501638">
    <property type="component" value="Unassembled WGS sequence"/>
</dbReference>
<accession>A0ABN3JZ12</accession>
<sequence>MSTIRTAGAAGLPRRVATWTWLERTEVGRMAFLLVAPPAPVPWGDTAGDVERRMLRPAAALELDGPDRPLVYVGPRLALGADRDRVSVRLDERGLGLRARVCAEWAAFARGGGPVALLVGLDPLAPAATPEDVEEYLRTRAARGRLRMGNTAAV</sequence>
<reference evidence="1 2" key="1">
    <citation type="journal article" date="2019" name="Int. J. Syst. Evol. Microbiol.">
        <title>The Global Catalogue of Microorganisms (GCM) 10K type strain sequencing project: providing services to taxonomists for standard genome sequencing and annotation.</title>
        <authorList>
            <consortium name="The Broad Institute Genomics Platform"/>
            <consortium name="The Broad Institute Genome Sequencing Center for Infectious Disease"/>
            <person name="Wu L."/>
            <person name="Ma J."/>
        </authorList>
    </citation>
    <scope>NUCLEOTIDE SEQUENCE [LARGE SCALE GENOMIC DNA]</scope>
    <source>
        <strain evidence="1 2">JCM 6305</strain>
    </source>
</reference>
<name>A0ABN3JZ12_9ACTN</name>
<evidence type="ECO:0000313" key="2">
    <source>
        <dbReference type="Proteomes" id="UP001501638"/>
    </source>
</evidence>
<keyword evidence="2" id="KW-1185">Reference proteome</keyword>
<gene>
    <name evidence="1" type="ORF">GCM10010405_26410</name>
</gene>
<dbReference type="EMBL" id="BAAASZ010000020">
    <property type="protein sequence ID" value="GAA2441685.1"/>
    <property type="molecule type" value="Genomic_DNA"/>
</dbReference>
<organism evidence="1 2">
    <name type="scientific">Streptomyces macrosporus</name>
    <dbReference type="NCBI Taxonomy" id="44032"/>
    <lineage>
        <taxon>Bacteria</taxon>
        <taxon>Bacillati</taxon>
        <taxon>Actinomycetota</taxon>
        <taxon>Actinomycetes</taxon>
        <taxon>Kitasatosporales</taxon>
        <taxon>Streptomycetaceae</taxon>
        <taxon>Streptomyces</taxon>
    </lineage>
</organism>
<proteinExistence type="predicted"/>
<protein>
    <submittedName>
        <fullName evidence="1">Uncharacterized protein</fullName>
    </submittedName>
</protein>
<evidence type="ECO:0000313" key="1">
    <source>
        <dbReference type="EMBL" id="GAA2441685.1"/>
    </source>
</evidence>
<comment type="caution">
    <text evidence="1">The sequence shown here is derived from an EMBL/GenBank/DDBJ whole genome shotgun (WGS) entry which is preliminary data.</text>
</comment>